<dbReference type="GO" id="GO:0004309">
    <property type="term" value="F:exopolyphosphatase activity"/>
    <property type="evidence" value="ECO:0007669"/>
    <property type="project" value="TreeGrafter"/>
</dbReference>
<dbReference type="AlphaFoldDB" id="A0AAV9D013"/>
<accession>A0AAV9D013</accession>
<dbReference type="GO" id="GO:0005737">
    <property type="term" value="C:cytoplasm"/>
    <property type="evidence" value="ECO:0007669"/>
    <property type="project" value="TreeGrafter"/>
</dbReference>
<evidence type="ECO:0000313" key="2">
    <source>
        <dbReference type="EMBL" id="KAK1294372.1"/>
    </source>
</evidence>
<evidence type="ECO:0000256" key="1">
    <source>
        <dbReference type="SAM" id="MobiDB-lite"/>
    </source>
</evidence>
<feature type="region of interest" description="Disordered" evidence="1">
    <location>
        <begin position="493"/>
        <end position="513"/>
    </location>
</feature>
<feature type="compositionally biased region" description="Pro residues" evidence="1">
    <location>
        <begin position="196"/>
        <end position="209"/>
    </location>
</feature>
<name>A0AAV9D013_ACOCL</name>
<feature type="compositionally biased region" description="Basic and acidic residues" evidence="1">
    <location>
        <begin position="39"/>
        <end position="50"/>
    </location>
</feature>
<comment type="caution">
    <text evidence="2">The sequence shown here is derived from an EMBL/GenBank/DDBJ whole genome shotgun (WGS) entry which is preliminary data.</text>
</comment>
<dbReference type="EMBL" id="JAUJYO010000016">
    <property type="protein sequence ID" value="KAK1294372.1"/>
    <property type="molecule type" value="Genomic_DNA"/>
</dbReference>
<organism evidence="2 3">
    <name type="scientific">Acorus calamus</name>
    <name type="common">Sweet flag</name>
    <dbReference type="NCBI Taxonomy" id="4465"/>
    <lineage>
        <taxon>Eukaryota</taxon>
        <taxon>Viridiplantae</taxon>
        <taxon>Streptophyta</taxon>
        <taxon>Embryophyta</taxon>
        <taxon>Tracheophyta</taxon>
        <taxon>Spermatophyta</taxon>
        <taxon>Magnoliopsida</taxon>
        <taxon>Liliopsida</taxon>
        <taxon>Acoraceae</taxon>
        <taxon>Acorus</taxon>
    </lineage>
</organism>
<dbReference type="Gene3D" id="3.90.1640.10">
    <property type="entry name" value="inorganic pyrophosphatase (n-terminal core)"/>
    <property type="match status" value="2"/>
</dbReference>
<sequence length="574" mass="64728">MQKKKLVVETRRPDPLAVPDITDLMNDWFFGSANADRRTYREVQEVREEKKDDDDDDDDGDSESEGWDGRKSRTSRMTEEWLEEAKRMVAMSPSRHDSPRFRGGLPRFASAQSGVLDRRDPLSRSARRHRSTEGFSGEILSKTTKHTRNKSDSSSAFHLLSDDPPSLPPRQPTTTTSLHRKSRFQLNPPPPHHDPLPFPPPSDPLPVPPRRSFRSTQQQQPLLSPPKNLVESAHRRSVSSSTCSLDKLFRPPDFVGERGQPRVQRVVEEDVARLNMFLKEQKEKVDGISNGEVFSKAKIILSGSSTSSTSSMVAAICYAWMLENREDKKEDGFGVVVPVMNVKRARMWKHRKAAWLFHRVGIDASALLFSDEVDLEGLIMARQLSILVVGQDVLKTNNKVGSQCTILTDHYCEDAYDLLQTPNIKKLLLAGILLDTQNLSNSARLATNRDVEAVQLLSVGSTLNLRQELYDELMQEHKENSFLEALRHNYGKPPNENIEENGGPQEHKISGRKSTSIFHQDINMVNKAKQMSPALAPPPARVPSPMSNPTQLQQSMSRSKNKFSFAKFFGFGSK</sequence>
<dbReference type="SUPFAM" id="SSF64182">
    <property type="entry name" value="DHH phosphoesterases"/>
    <property type="match status" value="1"/>
</dbReference>
<feature type="compositionally biased region" description="Polar residues" evidence="1">
    <location>
        <begin position="545"/>
        <end position="556"/>
    </location>
</feature>
<feature type="region of interest" description="Disordered" evidence="1">
    <location>
        <begin position="530"/>
        <end position="559"/>
    </location>
</feature>
<proteinExistence type="predicted"/>
<dbReference type="PANTHER" id="PTHR12112">
    <property type="entry name" value="BNIP - RELATED"/>
    <property type="match status" value="1"/>
</dbReference>
<reference evidence="2" key="2">
    <citation type="submission" date="2023-06" db="EMBL/GenBank/DDBJ databases">
        <authorList>
            <person name="Ma L."/>
            <person name="Liu K.-W."/>
            <person name="Li Z."/>
            <person name="Hsiao Y.-Y."/>
            <person name="Qi Y."/>
            <person name="Fu T."/>
            <person name="Tang G."/>
            <person name="Zhang D."/>
            <person name="Sun W.-H."/>
            <person name="Liu D.-K."/>
            <person name="Li Y."/>
            <person name="Chen G.-Z."/>
            <person name="Liu X.-D."/>
            <person name="Liao X.-Y."/>
            <person name="Jiang Y.-T."/>
            <person name="Yu X."/>
            <person name="Hao Y."/>
            <person name="Huang J."/>
            <person name="Zhao X.-W."/>
            <person name="Ke S."/>
            <person name="Chen Y.-Y."/>
            <person name="Wu W.-L."/>
            <person name="Hsu J.-L."/>
            <person name="Lin Y.-F."/>
            <person name="Huang M.-D."/>
            <person name="Li C.-Y."/>
            <person name="Huang L."/>
            <person name="Wang Z.-W."/>
            <person name="Zhao X."/>
            <person name="Zhong W.-Y."/>
            <person name="Peng D.-H."/>
            <person name="Ahmad S."/>
            <person name="Lan S."/>
            <person name="Zhang J.-S."/>
            <person name="Tsai W.-C."/>
            <person name="Van De Peer Y."/>
            <person name="Liu Z.-J."/>
        </authorList>
    </citation>
    <scope>NUCLEOTIDE SEQUENCE</scope>
    <source>
        <strain evidence="2">CP</strain>
        <tissue evidence="2">Leaves</tissue>
    </source>
</reference>
<reference evidence="2" key="1">
    <citation type="journal article" date="2023" name="Nat. Commun.">
        <title>Diploid and tetraploid genomes of Acorus and the evolution of monocots.</title>
        <authorList>
            <person name="Ma L."/>
            <person name="Liu K.W."/>
            <person name="Li Z."/>
            <person name="Hsiao Y.Y."/>
            <person name="Qi Y."/>
            <person name="Fu T."/>
            <person name="Tang G.D."/>
            <person name="Zhang D."/>
            <person name="Sun W.H."/>
            <person name="Liu D.K."/>
            <person name="Li Y."/>
            <person name="Chen G.Z."/>
            <person name="Liu X.D."/>
            <person name="Liao X.Y."/>
            <person name="Jiang Y.T."/>
            <person name="Yu X."/>
            <person name="Hao Y."/>
            <person name="Huang J."/>
            <person name="Zhao X.W."/>
            <person name="Ke S."/>
            <person name="Chen Y.Y."/>
            <person name="Wu W.L."/>
            <person name="Hsu J.L."/>
            <person name="Lin Y.F."/>
            <person name="Huang M.D."/>
            <person name="Li C.Y."/>
            <person name="Huang L."/>
            <person name="Wang Z.W."/>
            <person name="Zhao X."/>
            <person name="Zhong W.Y."/>
            <person name="Peng D.H."/>
            <person name="Ahmad S."/>
            <person name="Lan S."/>
            <person name="Zhang J.S."/>
            <person name="Tsai W.C."/>
            <person name="Van de Peer Y."/>
            <person name="Liu Z.J."/>
        </authorList>
    </citation>
    <scope>NUCLEOTIDE SEQUENCE</scope>
    <source>
        <strain evidence="2">CP</strain>
    </source>
</reference>
<dbReference type="InterPro" id="IPR038763">
    <property type="entry name" value="DHH_sf"/>
</dbReference>
<evidence type="ECO:0000313" key="3">
    <source>
        <dbReference type="Proteomes" id="UP001180020"/>
    </source>
</evidence>
<feature type="region of interest" description="Disordered" evidence="1">
    <location>
        <begin position="39"/>
        <end position="237"/>
    </location>
</feature>
<keyword evidence="3" id="KW-1185">Reference proteome</keyword>
<dbReference type="Proteomes" id="UP001180020">
    <property type="component" value="Unassembled WGS sequence"/>
</dbReference>
<gene>
    <name evidence="2" type="ORF">QJS10_CPA16g00389</name>
</gene>
<dbReference type="PANTHER" id="PTHR12112:SF39">
    <property type="entry name" value="EG:152A3.5 PROTEIN (FBGN0003116_PN PROTEIN)"/>
    <property type="match status" value="1"/>
</dbReference>
<protein>
    <submittedName>
        <fullName evidence="2">Uncharacterized protein</fullName>
    </submittedName>
</protein>
<feature type="compositionally biased region" description="Basic and acidic residues" evidence="1">
    <location>
        <begin position="67"/>
        <end position="87"/>
    </location>
</feature>
<feature type="compositionally biased region" description="Acidic residues" evidence="1">
    <location>
        <begin position="51"/>
        <end position="66"/>
    </location>
</feature>